<evidence type="ECO:0000256" key="2">
    <source>
        <dbReference type="ARBA" id="ARBA00022475"/>
    </source>
</evidence>
<evidence type="ECO:0000313" key="8">
    <source>
        <dbReference type="EMBL" id="QWQ19410.2"/>
    </source>
</evidence>
<keyword evidence="3 7" id="KW-0732">Signal</keyword>
<dbReference type="EMBL" id="CP076405">
    <property type="protein sequence ID" value="QWQ19410.2"/>
    <property type="molecule type" value="Genomic_DNA"/>
</dbReference>
<dbReference type="PROSITE" id="PS51257">
    <property type="entry name" value="PROKAR_LIPOPROTEIN"/>
    <property type="match status" value="1"/>
</dbReference>
<evidence type="ECO:0000256" key="5">
    <source>
        <dbReference type="ARBA" id="ARBA00023139"/>
    </source>
</evidence>
<reference evidence="8" key="1">
    <citation type="submission" date="2021-06" db="EMBL/GenBank/DDBJ databases">
        <title>Emergence of genetically related NDM-1-producing Providencia rettgeri strains in Argentina.</title>
        <authorList>
            <person name="Pasteran F."/>
            <person name="Meo A."/>
            <person name="Gomez S."/>
            <person name="Derdoy L."/>
            <person name="Albronoz E."/>
            <person name="Faccone D."/>
            <person name="Guerriero L."/>
            <person name="Archuby D."/>
            <person name="Tarzia A."/>
            <person name="Lopez M."/>
            <person name="Corso A."/>
        </authorList>
    </citation>
    <scope>NUCLEOTIDE SEQUENCE</scope>
    <source>
        <strain evidence="8">PreM15628</strain>
    </source>
</reference>
<feature type="signal peptide" evidence="7">
    <location>
        <begin position="1"/>
        <end position="20"/>
    </location>
</feature>
<dbReference type="InterPro" id="IPR012556">
    <property type="entry name" value="Entericidin"/>
</dbReference>
<evidence type="ECO:0000256" key="3">
    <source>
        <dbReference type="ARBA" id="ARBA00022729"/>
    </source>
</evidence>
<evidence type="ECO:0000256" key="1">
    <source>
        <dbReference type="ARBA" id="ARBA00010296"/>
    </source>
</evidence>
<accession>A0AAJ4THB6</accession>
<protein>
    <submittedName>
        <fullName evidence="8">Entericidin A/B family lipoprotein</fullName>
    </submittedName>
</protein>
<keyword evidence="6 8" id="KW-0449">Lipoprotein</keyword>
<sequence>MIKKICFLACSLAVVFSLGACNTTKGVGEDIEAGGEAIQRAAKWWLTTIILKY</sequence>
<dbReference type="AlphaFoldDB" id="A0AAJ4THB6"/>
<dbReference type="GO" id="GO:0016020">
    <property type="term" value="C:membrane"/>
    <property type="evidence" value="ECO:0007669"/>
    <property type="project" value="InterPro"/>
</dbReference>
<evidence type="ECO:0000256" key="4">
    <source>
        <dbReference type="ARBA" id="ARBA00023136"/>
    </source>
</evidence>
<gene>
    <name evidence="8" type="ORF">KOF27_12265</name>
</gene>
<evidence type="ECO:0000256" key="6">
    <source>
        <dbReference type="ARBA" id="ARBA00023288"/>
    </source>
</evidence>
<keyword evidence="2" id="KW-1003">Cell membrane</keyword>
<keyword evidence="4" id="KW-0472">Membrane</keyword>
<dbReference type="Pfam" id="PF08085">
    <property type="entry name" value="Entericidin"/>
    <property type="match status" value="1"/>
</dbReference>
<comment type="similarity">
    <text evidence="1">Belongs to the EcnA/EcnB lipoprotein family.</text>
</comment>
<dbReference type="GO" id="GO:0009636">
    <property type="term" value="P:response to toxic substance"/>
    <property type="evidence" value="ECO:0007669"/>
    <property type="project" value="InterPro"/>
</dbReference>
<evidence type="ECO:0000313" key="9">
    <source>
        <dbReference type="Proteomes" id="UP000682358"/>
    </source>
</evidence>
<evidence type="ECO:0000256" key="7">
    <source>
        <dbReference type="SAM" id="SignalP"/>
    </source>
</evidence>
<name>A0AAJ4THB6_PRORE</name>
<proteinExistence type="inferred from homology"/>
<feature type="chain" id="PRO_5042564547" evidence="7">
    <location>
        <begin position="21"/>
        <end position="53"/>
    </location>
</feature>
<dbReference type="Proteomes" id="UP000682358">
    <property type="component" value="Chromosome"/>
</dbReference>
<organism evidence="8 9">
    <name type="scientific">Providencia rettgeri</name>
    <dbReference type="NCBI Taxonomy" id="587"/>
    <lineage>
        <taxon>Bacteria</taxon>
        <taxon>Pseudomonadati</taxon>
        <taxon>Pseudomonadota</taxon>
        <taxon>Gammaproteobacteria</taxon>
        <taxon>Enterobacterales</taxon>
        <taxon>Morganellaceae</taxon>
        <taxon>Providencia</taxon>
    </lineage>
</organism>
<keyword evidence="5" id="KW-0564">Palmitate</keyword>